<dbReference type="GO" id="GO:0009897">
    <property type="term" value="C:external side of plasma membrane"/>
    <property type="evidence" value="ECO:0007669"/>
    <property type="project" value="TreeGrafter"/>
</dbReference>
<keyword evidence="5" id="KW-0472">Membrane</keyword>
<keyword evidence="5" id="KW-0812">Transmembrane</keyword>
<keyword evidence="5" id="KW-1133">Transmembrane helix</keyword>
<keyword evidence="2" id="KW-1003">Cell membrane</keyword>
<reference evidence="7 8" key="1">
    <citation type="submission" date="2019-08" db="EMBL/GenBank/DDBJ databases">
        <title>A chromosome-level genome assembly, high-density linkage maps, and genome scans reveal the genomic architecture of hybrid incompatibilities underlying speciation via character displacement in darters (Percidae: Etheostominae).</title>
        <authorList>
            <person name="Moran R.L."/>
            <person name="Catchen J.M."/>
            <person name="Fuller R.C."/>
        </authorList>
    </citation>
    <scope>NUCLEOTIDE SEQUENCE [LARGE SCALE GENOMIC DNA]</scope>
    <source>
        <strain evidence="7">EspeVRDwgs_2016</strain>
        <tissue evidence="7">Muscle</tissue>
    </source>
</reference>
<dbReference type="PANTHER" id="PTHR10570:SF9">
    <property type="entry name" value="T-CELL SURFACE GLYCOPROTEIN CD3 EPSILON CHAIN"/>
    <property type="match status" value="1"/>
</dbReference>
<evidence type="ECO:0000256" key="6">
    <source>
        <dbReference type="SAM" id="SignalP"/>
    </source>
</evidence>
<sequence length="220" mass="24037">MNSMGVWATLAVLLLFIATVKAAEGGVEFWRKTFTMTCPQSGNWFRKGKEVQAKRLQDNEKSIQDDYDVCENCFELDSFVVGLAIVVDVLGTAFVMMVIYKYTKKKYSAGLSQVSKAPARSAGHAPPNPDTYEVATESSHPRPGAIRCPEQDGIKTSHLSALGHCVGRVEQLQLPRVASRVEDEEVGGVGHQLAVLVHEGDGGRRVGPYQGKEDQGEAWV</sequence>
<keyword evidence="8" id="KW-1185">Reference proteome</keyword>
<feature type="transmembrane region" description="Helical" evidence="5">
    <location>
        <begin position="79"/>
        <end position="100"/>
    </location>
</feature>
<evidence type="ECO:0000256" key="4">
    <source>
        <dbReference type="SAM" id="MobiDB-lite"/>
    </source>
</evidence>
<dbReference type="GO" id="GO:0045059">
    <property type="term" value="P:positive thymic T cell selection"/>
    <property type="evidence" value="ECO:0007669"/>
    <property type="project" value="TreeGrafter"/>
</dbReference>
<proteinExistence type="predicted"/>
<evidence type="ECO:0000256" key="1">
    <source>
        <dbReference type="ARBA" id="ARBA00004251"/>
    </source>
</evidence>
<evidence type="ECO:0000256" key="5">
    <source>
        <dbReference type="SAM" id="Phobius"/>
    </source>
</evidence>
<feature type="signal peptide" evidence="6">
    <location>
        <begin position="1"/>
        <end position="22"/>
    </location>
</feature>
<evidence type="ECO:0000313" key="8">
    <source>
        <dbReference type="Proteomes" id="UP000327493"/>
    </source>
</evidence>
<protein>
    <recommendedName>
        <fullName evidence="9">CD3 gamma/delta subunit Ig-like domain-containing protein</fullName>
    </recommendedName>
</protein>
<comment type="caution">
    <text evidence="7">The sequence shown here is derived from an EMBL/GenBank/DDBJ whole genome shotgun (WGS) entry which is preliminary data.</text>
</comment>
<dbReference type="GO" id="GO:0004888">
    <property type="term" value="F:transmembrane signaling receptor activity"/>
    <property type="evidence" value="ECO:0007669"/>
    <property type="project" value="TreeGrafter"/>
</dbReference>
<dbReference type="InterPro" id="IPR015484">
    <property type="entry name" value="CD3_esu/gsu/dsu"/>
</dbReference>
<dbReference type="GO" id="GO:0007166">
    <property type="term" value="P:cell surface receptor signaling pathway"/>
    <property type="evidence" value="ECO:0007669"/>
    <property type="project" value="TreeGrafter"/>
</dbReference>
<evidence type="ECO:0000256" key="2">
    <source>
        <dbReference type="ARBA" id="ARBA00022475"/>
    </source>
</evidence>
<keyword evidence="3 6" id="KW-0732">Signal</keyword>
<organism evidence="7 8">
    <name type="scientific">Etheostoma spectabile</name>
    <name type="common">orangethroat darter</name>
    <dbReference type="NCBI Taxonomy" id="54343"/>
    <lineage>
        <taxon>Eukaryota</taxon>
        <taxon>Metazoa</taxon>
        <taxon>Chordata</taxon>
        <taxon>Craniata</taxon>
        <taxon>Vertebrata</taxon>
        <taxon>Euteleostomi</taxon>
        <taxon>Actinopterygii</taxon>
        <taxon>Neopterygii</taxon>
        <taxon>Teleostei</taxon>
        <taxon>Neoteleostei</taxon>
        <taxon>Acanthomorphata</taxon>
        <taxon>Eupercaria</taxon>
        <taxon>Perciformes</taxon>
        <taxon>Percoidei</taxon>
        <taxon>Percidae</taxon>
        <taxon>Etheostomatinae</taxon>
        <taxon>Etheostoma</taxon>
    </lineage>
</organism>
<dbReference type="AlphaFoldDB" id="A0A5J5DKM0"/>
<name>A0A5J5DKM0_9PERO</name>
<evidence type="ECO:0008006" key="9">
    <source>
        <dbReference type="Google" id="ProtNLM"/>
    </source>
</evidence>
<evidence type="ECO:0000256" key="3">
    <source>
        <dbReference type="ARBA" id="ARBA00022729"/>
    </source>
</evidence>
<dbReference type="Proteomes" id="UP000327493">
    <property type="component" value="Chromosome 3"/>
</dbReference>
<comment type="subcellular location">
    <subcellularLocation>
        <location evidence="1">Cell membrane</location>
        <topology evidence="1">Single-pass type I membrane protein</topology>
    </subcellularLocation>
</comment>
<evidence type="ECO:0000313" key="7">
    <source>
        <dbReference type="EMBL" id="KAA8593813.1"/>
    </source>
</evidence>
<feature type="chain" id="PRO_5023896551" description="CD3 gamma/delta subunit Ig-like domain-containing protein" evidence="6">
    <location>
        <begin position="23"/>
        <end position="220"/>
    </location>
</feature>
<feature type="region of interest" description="Disordered" evidence="4">
    <location>
        <begin position="118"/>
        <end position="142"/>
    </location>
</feature>
<dbReference type="PANTHER" id="PTHR10570">
    <property type="entry name" value="T-CELL SURFACE GLYCOPROTEIN CD3 GAMMA CHAIN / DELTA CHAIN"/>
    <property type="match status" value="1"/>
</dbReference>
<gene>
    <name evidence="7" type="ORF">FQN60_004647</name>
</gene>
<dbReference type="EMBL" id="VOFY01000003">
    <property type="protein sequence ID" value="KAA8593813.1"/>
    <property type="molecule type" value="Genomic_DNA"/>
</dbReference>
<dbReference type="GO" id="GO:0042105">
    <property type="term" value="C:alpha-beta T cell receptor complex"/>
    <property type="evidence" value="ECO:0007669"/>
    <property type="project" value="TreeGrafter"/>
</dbReference>
<accession>A0A5J5DKM0</accession>